<keyword evidence="2" id="KW-0805">Transcription regulation</keyword>
<dbReference type="STRING" id="68895.RR42_s0179"/>
<dbReference type="InterPro" id="IPR011075">
    <property type="entry name" value="TetR_C"/>
</dbReference>
<dbReference type="InterPro" id="IPR023772">
    <property type="entry name" value="DNA-bd_HTH_TetR-type_CS"/>
</dbReference>
<dbReference type="Gene3D" id="1.10.357.10">
    <property type="entry name" value="Tetracycline Repressor, domain 2"/>
    <property type="match status" value="1"/>
</dbReference>
<accession>A0A0C4Y8M7</accession>
<evidence type="ECO:0000313" key="7">
    <source>
        <dbReference type="EMBL" id="AJG21777.1"/>
    </source>
</evidence>
<keyword evidence="3 5" id="KW-0238">DNA-binding</keyword>
<evidence type="ECO:0000256" key="2">
    <source>
        <dbReference type="ARBA" id="ARBA00023015"/>
    </source>
</evidence>
<name>A0A0C4Y8M7_9BURK</name>
<dbReference type="InterPro" id="IPR009057">
    <property type="entry name" value="Homeodomain-like_sf"/>
</dbReference>
<feature type="DNA-binding region" description="H-T-H motif" evidence="5">
    <location>
        <begin position="41"/>
        <end position="60"/>
    </location>
</feature>
<evidence type="ECO:0000256" key="1">
    <source>
        <dbReference type="ARBA" id="ARBA00022491"/>
    </source>
</evidence>
<keyword evidence="8" id="KW-1185">Reference proteome</keyword>
<evidence type="ECO:0000256" key="5">
    <source>
        <dbReference type="PROSITE-ProRule" id="PRU00335"/>
    </source>
</evidence>
<feature type="domain" description="HTH tetR-type" evidence="6">
    <location>
        <begin position="18"/>
        <end position="78"/>
    </location>
</feature>
<dbReference type="PANTHER" id="PTHR47506:SF1">
    <property type="entry name" value="HTH-TYPE TRANSCRIPTIONAL REGULATOR YJDC"/>
    <property type="match status" value="1"/>
</dbReference>
<dbReference type="KEGG" id="cbw:RR42_s0179"/>
<protein>
    <submittedName>
        <fullName evidence="7">Transcriptional regulator, TetR family</fullName>
    </submittedName>
</protein>
<dbReference type="PROSITE" id="PS50977">
    <property type="entry name" value="HTH_TETR_2"/>
    <property type="match status" value="1"/>
</dbReference>
<evidence type="ECO:0000256" key="3">
    <source>
        <dbReference type="ARBA" id="ARBA00023125"/>
    </source>
</evidence>
<keyword evidence="1" id="KW-0678">Repressor</keyword>
<evidence type="ECO:0000259" key="6">
    <source>
        <dbReference type="PROSITE" id="PS50977"/>
    </source>
</evidence>
<dbReference type="InterPro" id="IPR036271">
    <property type="entry name" value="Tet_transcr_reg_TetR-rel_C_sf"/>
</dbReference>
<reference evidence="7 8" key="1">
    <citation type="journal article" date="2015" name="Genome Announc.">
        <title>Complete Genome Sequence of Cupriavidus basilensis 4G11, Isolated from the Oak Ridge Field Research Center Site.</title>
        <authorList>
            <person name="Ray J."/>
            <person name="Waters R.J."/>
            <person name="Skerker J.M."/>
            <person name="Kuehl J.V."/>
            <person name="Price M.N."/>
            <person name="Huang J."/>
            <person name="Chakraborty R."/>
            <person name="Arkin A.P."/>
            <person name="Deutschbauer A."/>
        </authorList>
    </citation>
    <scope>NUCLEOTIDE SEQUENCE [LARGE SCALE GENOMIC DNA]</scope>
    <source>
        <strain evidence="7">4G11</strain>
    </source>
</reference>
<dbReference type="PROSITE" id="PS01081">
    <property type="entry name" value="HTH_TETR_1"/>
    <property type="match status" value="1"/>
</dbReference>
<dbReference type="EMBL" id="CP010537">
    <property type="protein sequence ID" value="AJG21777.1"/>
    <property type="molecule type" value="Genomic_DNA"/>
</dbReference>
<dbReference type="PANTHER" id="PTHR47506">
    <property type="entry name" value="TRANSCRIPTIONAL REGULATORY PROTEIN"/>
    <property type="match status" value="1"/>
</dbReference>
<dbReference type="GO" id="GO:0003677">
    <property type="term" value="F:DNA binding"/>
    <property type="evidence" value="ECO:0007669"/>
    <property type="project" value="UniProtKB-UniRule"/>
</dbReference>
<keyword evidence="4" id="KW-0804">Transcription</keyword>
<evidence type="ECO:0000313" key="8">
    <source>
        <dbReference type="Proteomes" id="UP000031843"/>
    </source>
</evidence>
<dbReference type="AlphaFoldDB" id="A0A0C4Y8M7"/>
<dbReference type="OrthoDB" id="270177at2"/>
<evidence type="ECO:0000256" key="4">
    <source>
        <dbReference type="ARBA" id="ARBA00023163"/>
    </source>
</evidence>
<proteinExistence type="predicted"/>
<organism evidence="7 8">
    <name type="scientific">Cupriavidus basilensis</name>
    <dbReference type="NCBI Taxonomy" id="68895"/>
    <lineage>
        <taxon>Bacteria</taxon>
        <taxon>Pseudomonadati</taxon>
        <taxon>Pseudomonadota</taxon>
        <taxon>Betaproteobacteria</taxon>
        <taxon>Burkholderiales</taxon>
        <taxon>Burkholderiaceae</taxon>
        <taxon>Cupriavidus</taxon>
    </lineage>
</organism>
<dbReference type="RefSeq" id="WP_052494848.1">
    <property type="nucleotide sequence ID" value="NZ_CP010537.1"/>
</dbReference>
<dbReference type="SUPFAM" id="SSF48498">
    <property type="entry name" value="Tetracyclin repressor-like, C-terminal domain"/>
    <property type="match status" value="1"/>
</dbReference>
<dbReference type="Pfam" id="PF00440">
    <property type="entry name" value="TetR_N"/>
    <property type="match status" value="1"/>
</dbReference>
<gene>
    <name evidence="7" type="ORF">RR42_s0179</name>
</gene>
<dbReference type="InterPro" id="IPR001647">
    <property type="entry name" value="HTH_TetR"/>
</dbReference>
<sequence>MTTMKKSVSGAGRGRPRQFDRDEALGQALSLFWRYGYGSTSISALTEAMAITAPSLYAAFGSKEQLFYEAVDRYADTHGALLYAPLQGAGSAHDAVHGLLAGAAALFSAKGNPAGCFLMTGTSCSADCAYIEDTLRQRRKEKEQALQACIQQGIQRGELPAGTDAPALAKFFNTVMQGMSMQARDGASRAALEALAATAMLAWPVKVVKAVKAVKAARKTRPRETQAA</sequence>
<dbReference type="Gene3D" id="1.10.10.60">
    <property type="entry name" value="Homeodomain-like"/>
    <property type="match status" value="1"/>
</dbReference>
<dbReference type="Pfam" id="PF16925">
    <property type="entry name" value="TetR_C_13"/>
    <property type="match status" value="1"/>
</dbReference>
<dbReference type="Proteomes" id="UP000031843">
    <property type="component" value="Chromosome secondary"/>
</dbReference>
<dbReference type="SUPFAM" id="SSF46689">
    <property type="entry name" value="Homeodomain-like"/>
    <property type="match status" value="1"/>
</dbReference>